<evidence type="ECO:0000313" key="4">
    <source>
        <dbReference type="Proteomes" id="UP001359559"/>
    </source>
</evidence>
<protein>
    <recommendedName>
        <fullName evidence="2">Brf1 TBP-binding domain-containing protein</fullName>
    </recommendedName>
</protein>
<comment type="caution">
    <text evidence="3">The sequence shown here is derived from an EMBL/GenBank/DDBJ whole genome shotgun (WGS) entry which is preliminary data.</text>
</comment>
<reference evidence="3 4" key="1">
    <citation type="submission" date="2024-01" db="EMBL/GenBank/DDBJ databases">
        <title>The genomes of 5 underutilized Papilionoideae crops provide insights into root nodulation and disease resistance.</title>
        <authorList>
            <person name="Yuan L."/>
        </authorList>
    </citation>
    <scope>NUCLEOTIDE SEQUENCE [LARGE SCALE GENOMIC DNA]</scope>
    <source>
        <strain evidence="3">LY-2023</strain>
        <tissue evidence="3">Leaf</tissue>
    </source>
</reference>
<evidence type="ECO:0000256" key="1">
    <source>
        <dbReference type="SAM" id="MobiDB-lite"/>
    </source>
</evidence>
<feature type="region of interest" description="Disordered" evidence="1">
    <location>
        <begin position="124"/>
        <end position="143"/>
    </location>
</feature>
<dbReference type="Proteomes" id="UP001359559">
    <property type="component" value="Unassembled WGS sequence"/>
</dbReference>
<feature type="compositionally biased region" description="Acidic residues" evidence="1">
    <location>
        <begin position="305"/>
        <end position="318"/>
    </location>
</feature>
<dbReference type="Gene3D" id="1.20.5.650">
    <property type="entry name" value="Single helix bin"/>
    <property type="match status" value="1"/>
</dbReference>
<accession>A0AAN9IKY2</accession>
<dbReference type="InterPro" id="IPR011665">
    <property type="entry name" value="BRF1_TBP-bd_dom"/>
</dbReference>
<evidence type="ECO:0000313" key="3">
    <source>
        <dbReference type="EMBL" id="KAK7277796.1"/>
    </source>
</evidence>
<proteinExistence type="predicted"/>
<name>A0AAN9IKY2_CLITE</name>
<keyword evidence="4" id="KW-1185">Reference proteome</keyword>
<feature type="domain" description="Brf1 TBP-binding" evidence="2">
    <location>
        <begin position="140"/>
        <end position="241"/>
    </location>
</feature>
<feature type="region of interest" description="Disordered" evidence="1">
    <location>
        <begin position="210"/>
        <end position="284"/>
    </location>
</feature>
<dbReference type="AlphaFoldDB" id="A0AAN9IKY2"/>
<evidence type="ECO:0000259" key="2">
    <source>
        <dbReference type="Pfam" id="PF07741"/>
    </source>
</evidence>
<feature type="compositionally biased region" description="Basic and acidic residues" evidence="1">
    <location>
        <begin position="237"/>
        <end position="271"/>
    </location>
</feature>
<organism evidence="3 4">
    <name type="scientific">Clitoria ternatea</name>
    <name type="common">Butterfly pea</name>
    <dbReference type="NCBI Taxonomy" id="43366"/>
    <lineage>
        <taxon>Eukaryota</taxon>
        <taxon>Viridiplantae</taxon>
        <taxon>Streptophyta</taxon>
        <taxon>Embryophyta</taxon>
        <taxon>Tracheophyta</taxon>
        <taxon>Spermatophyta</taxon>
        <taxon>Magnoliopsida</taxon>
        <taxon>eudicotyledons</taxon>
        <taxon>Gunneridae</taxon>
        <taxon>Pentapetalae</taxon>
        <taxon>rosids</taxon>
        <taxon>fabids</taxon>
        <taxon>Fabales</taxon>
        <taxon>Fabaceae</taxon>
        <taxon>Papilionoideae</taxon>
        <taxon>50 kb inversion clade</taxon>
        <taxon>NPAAA clade</taxon>
        <taxon>indigoferoid/millettioid clade</taxon>
        <taxon>Phaseoleae</taxon>
        <taxon>Clitoria</taxon>
    </lineage>
</organism>
<feature type="region of interest" description="Disordered" evidence="1">
    <location>
        <begin position="296"/>
        <end position="318"/>
    </location>
</feature>
<feature type="region of interest" description="Disordered" evidence="1">
    <location>
        <begin position="1"/>
        <end position="20"/>
    </location>
</feature>
<sequence>MMAKEQKSNPTVMPNSEINNGASKDVLCEHKNNGVPHFALGLCEECYEDHLNKLSGGHGGGLDPPAFRHAEREKMKGSLPQESVDEAHKLAKASNGLFNSHEQNLPAYVPKCVGANIEQEALNNGEYHESHREDKSESLSDIDDEEIDGYLHNEEEKNCKKIIWEQLNREYLEEQAAKKAYEANFKNCSDGILAARKLADSAAAAVAKSRKEMRERRAQAAKRLGPAKSAAGAACQRLERKPEVDNPKKLKKNKIDLPPDNDDKVKDENGHEMGSADELDNAGDMAEIYENGLYDENMNDKYFPDDDGYSYNDGDDYY</sequence>
<gene>
    <name evidence="3" type="ORF">RJT34_22813</name>
</gene>
<dbReference type="EMBL" id="JAYKXN010000006">
    <property type="protein sequence ID" value="KAK7277796.1"/>
    <property type="molecule type" value="Genomic_DNA"/>
</dbReference>
<feature type="compositionally biased region" description="Basic and acidic residues" evidence="1">
    <location>
        <begin position="126"/>
        <end position="138"/>
    </location>
</feature>
<feature type="compositionally biased region" description="Polar residues" evidence="1">
    <location>
        <begin position="8"/>
        <end position="20"/>
    </location>
</feature>
<dbReference type="Pfam" id="PF07741">
    <property type="entry name" value="BRF1"/>
    <property type="match status" value="1"/>
</dbReference>